<evidence type="ECO:0000256" key="2">
    <source>
        <dbReference type="ARBA" id="ARBA00023043"/>
    </source>
</evidence>
<keyword evidence="5" id="KW-1185">Reference proteome</keyword>
<gene>
    <name evidence="4" type="ORF">EJ04DRAFT_572109</name>
</gene>
<name>A0A9P4RCA2_9PLEO</name>
<keyword evidence="2 3" id="KW-0040">ANK repeat</keyword>
<keyword evidence="1" id="KW-0677">Repeat</keyword>
<evidence type="ECO:0000256" key="1">
    <source>
        <dbReference type="ARBA" id="ARBA00022737"/>
    </source>
</evidence>
<dbReference type="SMART" id="SM00248">
    <property type="entry name" value="ANK"/>
    <property type="match status" value="8"/>
</dbReference>
<dbReference type="OrthoDB" id="426293at2759"/>
<dbReference type="InterPro" id="IPR002110">
    <property type="entry name" value="Ankyrin_rpt"/>
</dbReference>
<comment type="caution">
    <text evidence="4">The sequence shown here is derived from an EMBL/GenBank/DDBJ whole genome shotgun (WGS) entry which is preliminary data.</text>
</comment>
<dbReference type="GO" id="GO:0005737">
    <property type="term" value="C:cytoplasm"/>
    <property type="evidence" value="ECO:0007669"/>
    <property type="project" value="TreeGrafter"/>
</dbReference>
<sequence>MRNHARINTSHSQSDLNNESFARTALEIASITGNIEVMNALLSAGANVDASNGGETALVVASRANQVEALQRLVDAGATEQFADALELSIQWGNMEVLRLLLESERGIEVLETYEEIETRNLMKTVANGATILHWAIHWQSSRQEALRLCIDRGAHKVINVENVEGLSPLLYVVAIDHEIGDNTIATMDILLGNGADVDGRDRSGQTVLHKIFNGENSLRSSDLILDKALALLVKHNFDINAPDAMGRTPCHTACCRTRVELTAILRFKLDVDRQDSDGNTPLHFATMSLDSSMIDMLSEAHANMNTLNKFGMTPLFSACLAYRTPESSTIFRK</sequence>
<feature type="repeat" description="ANK" evidence="3">
    <location>
        <begin position="165"/>
        <end position="203"/>
    </location>
</feature>
<dbReference type="PANTHER" id="PTHR24198:SF165">
    <property type="entry name" value="ANKYRIN REPEAT-CONTAINING PROTEIN-RELATED"/>
    <property type="match status" value="1"/>
</dbReference>
<feature type="repeat" description="ANK" evidence="3">
    <location>
        <begin position="53"/>
        <end position="85"/>
    </location>
</feature>
<dbReference type="Gene3D" id="1.25.40.20">
    <property type="entry name" value="Ankyrin repeat-containing domain"/>
    <property type="match status" value="2"/>
</dbReference>
<evidence type="ECO:0000256" key="3">
    <source>
        <dbReference type="PROSITE-ProRule" id="PRU00023"/>
    </source>
</evidence>
<dbReference type="Pfam" id="PF12796">
    <property type="entry name" value="Ank_2"/>
    <property type="match status" value="1"/>
</dbReference>
<dbReference type="Proteomes" id="UP000799444">
    <property type="component" value="Unassembled WGS sequence"/>
</dbReference>
<feature type="repeat" description="ANK" evidence="3">
    <location>
        <begin position="278"/>
        <end position="310"/>
    </location>
</feature>
<dbReference type="AlphaFoldDB" id="A0A9P4RCA2"/>
<dbReference type="PANTHER" id="PTHR24198">
    <property type="entry name" value="ANKYRIN REPEAT AND PROTEIN KINASE DOMAIN-CONTAINING PROTEIN"/>
    <property type="match status" value="1"/>
</dbReference>
<dbReference type="PROSITE" id="PS50088">
    <property type="entry name" value="ANK_REPEAT"/>
    <property type="match status" value="4"/>
</dbReference>
<feature type="repeat" description="ANK" evidence="3">
    <location>
        <begin position="21"/>
        <end position="53"/>
    </location>
</feature>
<proteinExistence type="predicted"/>
<reference evidence="4" key="1">
    <citation type="journal article" date="2020" name="Stud. Mycol.">
        <title>101 Dothideomycetes genomes: a test case for predicting lifestyles and emergence of pathogens.</title>
        <authorList>
            <person name="Haridas S."/>
            <person name="Albert R."/>
            <person name="Binder M."/>
            <person name="Bloem J."/>
            <person name="Labutti K."/>
            <person name="Salamov A."/>
            <person name="Andreopoulos B."/>
            <person name="Baker S."/>
            <person name="Barry K."/>
            <person name="Bills G."/>
            <person name="Bluhm B."/>
            <person name="Cannon C."/>
            <person name="Castanera R."/>
            <person name="Culley D."/>
            <person name="Daum C."/>
            <person name="Ezra D."/>
            <person name="Gonzalez J."/>
            <person name="Henrissat B."/>
            <person name="Kuo A."/>
            <person name="Liang C."/>
            <person name="Lipzen A."/>
            <person name="Lutzoni F."/>
            <person name="Magnuson J."/>
            <person name="Mondo S."/>
            <person name="Nolan M."/>
            <person name="Ohm R."/>
            <person name="Pangilinan J."/>
            <person name="Park H.-J."/>
            <person name="Ramirez L."/>
            <person name="Alfaro M."/>
            <person name="Sun H."/>
            <person name="Tritt A."/>
            <person name="Yoshinaga Y."/>
            <person name="Zwiers L.-H."/>
            <person name="Turgeon B."/>
            <person name="Goodwin S."/>
            <person name="Spatafora J."/>
            <person name="Crous P."/>
            <person name="Grigoriev I."/>
        </authorList>
    </citation>
    <scope>NUCLEOTIDE SEQUENCE</scope>
    <source>
        <strain evidence="4">CBS 125425</strain>
    </source>
</reference>
<dbReference type="InterPro" id="IPR036770">
    <property type="entry name" value="Ankyrin_rpt-contain_sf"/>
</dbReference>
<organism evidence="4 5">
    <name type="scientific">Polyplosphaeria fusca</name>
    <dbReference type="NCBI Taxonomy" id="682080"/>
    <lineage>
        <taxon>Eukaryota</taxon>
        <taxon>Fungi</taxon>
        <taxon>Dikarya</taxon>
        <taxon>Ascomycota</taxon>
        <taxon>Pezizomycotina</taxon>
        <taxon>Dothideomycetes</taxon>
        <taxon>Pleosporomycetidae</taxon>
        <taxon>Pleosporales</taxon>
        <taxon>Tetraplosphaeriaceae</taxon>
        <taxon>Polyplosphaeria</taxon>
    </lineage>
</organism>
<dbReference type="Pfam" id="PF13637">
    <property type="entry name" value="Ank_4"/>
    <property type="match status" value="1"/>
</dbReference>
<dbReference type="EMBL" id="ML996099">
    <property type="protein sequence ID" value="KAF2740812.1"/>
    <property type="molecule type" value="Genomic_DNA"/>
</dbReference>
<dbReference type="PROSITE" id="PS50297">
    <property type="entry name" value="ANK_REP_REGION"/>
    <property type="match status" value="2"/>
</dbReference>
<dbReference type="SUPFAM" id="SSF48403">
    <property type="entry name" value="Ankyrin repeat"/>
    <property type="match status" value="1"/>
</dbReference>
<protein>
    <submittedName>
        <fullName evidence="4">Ankyrin</fullName>
    </submittedName>
</protein>
<evidence type="ECO:0000313" key="4">
    <source>
        <dbReference type="EMBL" id="KAF2740812.1"/>
    </source>
</evidence>
<evidence type="ECO:0000313" key="5">
    <source>
        <dbReference type="Proteomes" id="UP000799444"/>
    </source>
</evidence>
<accession>A0A9P4RCA2</accession>